<evidence type="ECO:0000256" key="2">
    <source>
        <dbReference type="SAM" id="MobiDB-lite"/>
    </source>
</evidence>
<evidence type="ECO:0000313" key="3">
    <source>
        <dbReference type="EMBL" id="EEE52669.1"/>
    </source>
</evidence>
<keyword evidence="1" id="KW-0175">Coiled coil</keyword>
<feature type="region of interest" description="Disordered" evidence="2">
    <location>
        <begin position="824"/>
        <end position="843"/>
    </location>
</feature>
<dbReference type="AlphaFoldDB" id="B9GBL2"/>
<dbReference type="PANTHER" id="PTHR33116:SF78">
    <property type="entry name" value="OS12G0587133 PROTEIN"/>
    <property type="match status" value="1"/>
</dbReference>
<dbReference type="Proteomes" id="UP000007752">
    <property type="component" value="Chromosome 12"/>
</dbReference>
<sequence length="918" mass="104098">MVKFLLFGDLVTNNLVSNLKHTRSQIKQWMKDHRKHGYLDENCKFTIDLLDILEEFRPLSQGEQCLRNLVQNKLAQLVQSRLSYWKQRGKVRRIKLGLDNSAFFKAHASKNFRKSRIKSIKHNGTEVADHNGKARLMHSYYQNLLGGESQPVWDVDLSALYLSEECDSNMLATQGLPITQEEVLLAIKGMNSYSAPGPDASSKQGGWVLSRLGSFAPQAERLVSINAVLNSLPVYAMSAFKLPPSVIEEIDKRRRAFLCTGEDVCSRARCLVAWDVVCSPKELGGIGVKNLKVQNEALLLKRLFSLFSSESSWANWIWKEFDGQSLLKSLPLGQHWTSLQKFLPELQKLMTVKIGNGSRTSLWHDCWLGILQLANLFPALYSHTTDCHATVKDVLSRGLMIMFVPRLSEAANAELHSLQAMVADLTLTNDNDVWQNNRSTSLTTKEIYDARFPVQMPSPNWKIIWNCRAPLKGAMAIEDKLDLLLRRMEEYELRREEADRRTRADIRSLIDVVEACTPEVGKEAKDLPASVKKEQSKLVADDGATSTTKIATTDYSKDTHGKCSMLGFDVKWDANKGDIVFLTKSVVLETVPASIASLSAFSPRMITDIKRYTLMPTRYSAKCSGSNNSQVVSYLSFLSTPMLVESAGGHLLVPWQLLLQHFEVDPWPPITSRDQEFIIWESQLMSWLAFNCSCSEVHILPPWPPPTEAKWFQLFVGKQFSLVNPLNIIHVMLGPLVWDPGDGKVHLHKILIWMDDWFPQHYFHWKYILWSNELRLNVGVKSELSFLINLIAATSKEGIKGKRRRLMGGDGNRVAMTNELKRCSTPSEEKEAKRMKKEEAVKKKRMPMERVQHLLSMVPRAPVPLPVIRDDSPELKEIDQALANVVQALNTSSQLIRQMQANTLDQLRTKGYVDSNNL</sequence>
<accession>B9GBL2</accession>
<protein>
    <submittedName>
        <fullName evidence="3">Uncharacterized protein</fullName>
    </submittedName>
</protein>
<gene>
    <name evidence="3" type="ORF">OsJ_35048</name>
</gene>
<proteinExistence type="predicted"/>
<reference evidence="3" key="2">
    <citation type="submission" date="2008-12" db="EMBL/GenBank/DDBJ databases">
        <title>Improved gene annotation of the rice (Oryza sativa) genomes.</title>
        <authorList>
            <person name="Wang J."/>
            <person name="Li R."/>
            <person name="Fan W."/>
            <person name="Huang Q."/>
            <person name="Zhang J."/>
            <person name="Zhou Y."/>
            <person name="Hu Y."/>
            <person name="Zi S."/>
            <person name="Li J."/>
            <person name="Ni P."/>
            <person name="Zheng H."/>
            <person name="Zhang Y."/>
            <person name="Zhao M."/>
            <person name="Hao Q."/>
            <person name="McDermott J."/>
            <person name="Samudrala R."/>
            <person name="Kristiansen K."/>
            <person name="Wong G.K.-S."/>
        </authorList>
    </citation>
    <scope>NUCLEOTIDE SEQUENCE</scope>
</reference>
<organism evidence="3">
    <name type="scientific">Oryza sativa subsp. japonica</name>
    <name type="common">Rice</name>
    <dbReference type="NCBI Taxonomy" id="39947"/>
    <lineage>
        <taxon>Eukaryota</taxon>
        <taxon>Viridiplantae</taxon>
        <taxon>Streptophyta</taxon>
        <taxon>Embryophyta</taxon>
        <taxon>Tracheophyta</taxon>
        <taxon>Spermatophyta</taxon>
        <taxon>Magnoliopsida</taxon>
        <taxon>Liliopsida</taxon>
        <taxon>Poales</taxon>
        <taxon>Poaceae</taxon>
        <taxon>BOP clade</taxon>
        <taxon>Oryzoideae</taxon>
        <taxon>Oryzeae</taxon>
        <taxon>Oryzinae</taxon>
        <taxon>Oryza</taxon>
        <taxon>Oryza sativa</taxon>
    </lineage>
</organism>
<reference evidence="3" key="1">
    <citation type="journal article" date="2005" name="PLoS Biol.">
        <title>The genomes of Oryza sativa: a history of duplications.</title>
        <authorList>
            <person name="Yu J."/>
            <person name="Wang J."/>
            <person name="Lin W."/>
            <person name="Li S."/>
            <person name="Li H."/>
            <person name="Zhou J."/>
            <person name="Ni P."/>
            <person name="Dong W."/>
            <person name="Hu S."/>
            <person name="Zeng C."/>
            <person name="Zhang J."/>
            <person name="Zhang Y."/>
            <person name="Li R."/>
            <person name="Xu Z."/>
            <person name="Li S."/>
            <person name="Li X."/>
            <person name="Zheng H."/>
            <person name="Cong L."/>
            <person name="Lin L."/>
            <person name="Yin J."/>
            <person name="Geng J."/>
            <person name="Li G."/>
            <person name="Shi J."/>
            <person name="Liu J."/>
            <person name="Lv H."/>
            <person name="Li J."/>
            <person name="Wang J."/>
            <person name="Deng Y."/>
            <person name="Ran L."/>
            <person name="Shi X."/>
            <person name="Wang X."/>
            <person name="Wu Q."/>
            <person name="Li C."/>
            <person name="Ren X."/>
            <person name="Wang J."/>
            <person name="Wang X."/>
            <person name="Li D."/>
            <person name="Liu D."/>
            <person name="Zhang X."/>
            <person name="Ji Z."/>
            <person name="Zhao W."/>
            <person name="Sun Y."/>
            <person name="Zhang Z."/>
            <person name="Bao J."/>
            <person name="Han Y."/>
            <person name="Dong L."/>
            <person name="Ji J."/>
            <person name="Chen P."/>
            <person name="Wu S."/>
            <person name="Liu J."/>
            <person name="Xiao Y."/>
            <person name="Bu D."/>
            <person name="Tan J."/>
            <person name="Yang L."/>
            <person name="Ye C."/>
            <person name="Zhang J."/>
            <person name="Xu J."/>
            <person name="Zhou Y."/>
            <person name="Yu Y."/>
            <person name="Zhang B."/>
            <person name="Zhuang S."/>
            <person name="Wei H."/>
            <person name="Liu B."/>
            <person name="Lei M."/>
            <person name="Yu H."/>
            <person name="Li Y."/>
            <person name="Xu H."/>
            <person name="Wei S."/>
            <person name="He X."/>
            <person name="Fang L."/>
            <person name="Zhang Z."/>
            <person name="Zhang Y."/>
            <person name="Huang X."/>
            <person name="Su Z."/>
            <person name="Tong W."/>
            <person name="Li J."/>
            <person name="Tong Z."/>
            <person name="Li S."/>
            <person name="Ye J."/>
            <person name="Wang L."/>
            <person name="Fang L."/>
            <person name="Lei T."/>
            <person name="Chen C."/>
            <person name="Chen H."/>
            <person name="Xu Z."/>
            <person name="Li H."/>
            <person name="Huang H."/>
            <person name="Zhang F."/>
            <person name="Xu H."/>
            <person name="Li N."/>
            <person name="Zhao C."/>
            <person name="Li S."/>
            <person name="Dong L."/>
            <person name="Huang Y."/>
            <person name="Li L."/>
            <person name="Xi Y."/>
            <person name="Qi Q."/>
            <person name="Li W."/>
            <person name="Zhang B."/>
            <person name="Hu W."/>
            <person name="Zhang Y."/>
            <person name="Tian X."/>
            <person name="Jiao Y."/>
            <person name="Liang X."/>
            <person name="Jin J."/>
            <person name="Gao L."/>
            <person name="Zheng W."/>
            <person name="Hao B."/>
            <person name="Liu S."/>
            <person name="Wang W."/>
            <person name="Yuan L."/>
            <person name="Cao M."/>
            <person name="McDermott J."/>
            <person name="Samudrala R."/>
            <person name="Wang J."/>
            <person name="Wong G.K."/>
            <person name="Yang H."/>
        </authorList>
    </citation>
    <scope>NUCLEOTIDE SEQUENCE [LARGE SCALE GENOMIC DNA]</scope>
</reference>
<evidence type="ECO:0000256" key="1">
    <source>
        <dbReference type="SAM" id="Coils"/>
    </source>
</evidence>
<dbReference type="PANTHER" id="PTHR33116">
    <property type="entry name" value="REVERSE TRANSCRIPTASE ZINC-BINDING DOMAIN-CONTAINING PROTEIN-RELATED-RELATED"/>
    <property type="match status" value="1"/>
</dbReference>
<dbReference type="EMBL" id="CM000149">
    <property type="protein sequence ID" value="EEE52669.1"/>
    <property type="molecule type" value="Genomic_DNA"/>
</dbReference>
<name>B9GBL2_ORYSJ</name>
<feature type="coiled-coil region" evidence="1">
    <location>
        <begin position="474"/>
        <end position="501"/>
    </location>
</feature>